<dbReference type="PATRIC" id="fig|243090.15.peg.673"/>
<keyword evidence="3" id="KW-0804">Transcription</keyword>
<dbReference type="Pfam" id="PF12833">
    <property type="entry name" value="HTH_18"/>
    <property type="match status" value="1"/>
</dbReference>
<dbReference type="SMART" id="SM00342">
    <property type="entry name" value="HTH_ARAC"/>
    <property type="match status" value="1"/>
</dbReference>
<dbReference type="CDD" id="cd01543">
    <property type="entry name" value="PBP1_XylR"/>
    <property type="match status" value="1"/>
</dbReference>
<evidence type="ECO:0000256" key="1">
    <source>
        <dbReference type="ARBA" id="ARBA00023015"/>
    </source>
</evidence>
<dbReference type="STRING" id="243090.RB1454"/>
<evidence type="ECO:0000256" key="4">
    <source>
        <dbReference type="SAM" id="MobiDB-lite"/>
    </source>
</evidence>
<dbReference type="SUPFAM" id="SSF53822">
    <property type="entry name" value="Periplasmic binding protein-like I"/>
    <property type="match status" value="1"/>
</dbReference>
<dbReference type="PROSITE" id="PS01124">
    <property type="entry name" value="HTH_ARAC_FAMILY_2"/>
    <property type="match status" value="1"/>
</dbReference>
<dbReference type="Gene3D" id="3.40.50.2300">
    <property type="match status" value="2"/>
</dbReference>
<dbReference type="InterPro" id="IPR018060">
    <property type="entry name" value="HTH_AraC"/>
</dbReference>
<dbReference type="InParanoid" id="Q7UXA9"/>
<protein>
    <submittedName>
        <fullName evidence="6">Xylose operon regulatory protein</fullName>
    </submittedName>
</protein>
<dbReference type="InterPro" id="IPR046335">
    <property type="entry name" value="LacI/GalR-like_sensor"/>
</dbReference>
<dbReference type="Gene3D" id="1.10.10.60">
    <property type="entry name" value="Homeodomain-like"/>
    <property type="match status" value="1"/>
</dbReference>
<evidence type="ECO:0000259" key="5">
    <source>
        <dbReference type="PROSITE" id="PS01124"/>
    </source>
</evidence>
<accession>Q7UXA9</accession>
<dbReference type="InterPro" id="IPR009057">
    <property type="entry name" value="Homeodomain-like_sf"/>
</dbReference>
<dbReference type="InterPro" id="IPR054031">
    <property type="entry name" value="XylR_PBP1"/>
</dbReference>
<dbReference type="AlphaFoldDB" id="Q7UXA9"/>
<evidence type="ECO:0000313" key="7">
    <source>
        <dbReference type="Proteomes" id="UP000001025"/>
    </source>
</evidence>
<evidence type="ECO:0000256" key="3">
    <source>
        <dbReference type="ARBA" id="ARBA00023163"/>
    </source>
</evidence>
<evidence type="ECO:0000256" key="2">
    <source>
        <dbReference type="ARBA" id="ARBA00023125"/>
    </source>
</evidence>
<dbReference type="PANTHER" id="PTHR30146:SF24">
    <property type="entry name" value="XYLOSE OPERON REGULATORY PROTEIN"/>
    <property type="match status" value="1"/>
</dbReference>
<dbReference type="InterPro" id="IPR028082">
    <property type="entry name" value="Peripla_BP_I"/>
</dbReference>
<feature type="region of interest" description="Disordered" evidence="4">
    <location>
        <begin position="405"/>
        <end position="438"/>
    </location>
</feature>
<dbReference type="eggNOG" id="COG1609">
    <property type="taxonomic scope" value="Bacteria"/>
</dbReference>
<name>Q7UXA9_RHOBA</name>
<dbReference type="EnsemblBacteria" id="CAD72099">
    <property type="protein sequence ID" value="CAD72099"/>
    <property type="gene ID" value="RB1454"/>
</dbReference>
<reference evidence="6 7" key="1">
    <citation type="journal article" date="2003" name="Proc. Natl. Acad. Sci. U.S.A.">
        <title>Complete genome sequence of the marine planctomycete Pirellula sp. strain 1.</title>
        <authorList>
            <person name="Gloeckner F.O."/>
            <person name="Kube M."/>
            <person name="Bauer M."/>
            <person name="Teeling H."/>
            <person name="Lombardot T."/>
            <person name="Ludwig W."/>
            <person name="Gade D."/>
            <person name="Beck A."/>
            <person name="Borzym K."/>
            <person name="Heitmann K."/>
            <person name="Rabus R."/>
            <person name="Schlesner H."/>
            <person name="Amann R."/>
            <person name="Reinhardt R."/>
        </authorList>
    </citation>
    <scope>NUCLEOTIDE SEQUENCE [LARGE SCALE GENOMIC DNA]</scope>
    <source>
        <strain evidence="7">DSM 10527 / NCIMB 13988 / SH1</strain>
    </source>
</reference>
<dbReference type="SUPFAM" id="SSF46689">
    <property type="entry name" value="Homeodomain-like"/>
    <property type="match status" value="2"/>
</dbReference>
<dbReference type="FunCoup" id="Q7UXA9">
    <property type="interactions" value="27"/>
</dbReference>
<proteinExistence type="predicted"/>
<keyword evidence="2" id="KW-0238">DNA-binding</keyword>
<dbReference type="Pfam" id="PF22177">
    <property type="entry name" value="PBP1_XylR"/>
    <property type="match status" value="1"/>
</dbReference>
<dbReference type="PANTHER" id="PTHR30146">
    <property type="entry name" value="LACI-RELATED TRANSCRIPTIONAL REPRESSOR"/>
    <property type="match status" value="1"/>
</dbReference>
<keyword evidence="1" id="KW-0805">Transcription regulation</keyword>
<dbReference type="GO" id="GO:0003700">
    <property type="term" value="F:DNA-binding transcription factor activity"/>
    <property type="evidence" value="ECO:0000318"/>
    <property type="project" value="GO_Central"/>
</dbReference>
<dbReference type="OrthoDB" id="9795616at2"/>
<feature type="domain" description="HTH araC/xylS-type" evidence="5">
    <location>
        <begin position="322"/>
        <end position="420"/>
    </location>
</feature>
<dbReference type="KEGG" id="rba:RB1454"/>
<sequence>MPIDSVSLVMLVMICVRRLSFCDNVFGLGEITPVTHINRPRIALLVEVSRAYGRELLRGIALYARTKGDWSLLHEEMTIDSVVPDWISRTRVDGVIARLDHHSIDPLRRLRVPIVDVRGNRKFPGVPQVEADNEQVAEMAFEHLWERGFRRFAFCGFRFATYSDARLIAFRKLVEKAGCPFTEHQSPGAPGITLRELERAGVVEQEALVEWLSTLERPTGLFVCNDIRGQQVLNACRFANIAVPDDVGVIGVDDDDTICSICDPSLSSVRPNAELAGYRAAEILQQMLNGWVPDKEVERIPPISVTERLSTKVVAVEDAELARVCRFIRQNACNGINVGDVVEFTSLSRRQLERRFRDVLGHTPHHQITMTQLERVRQLLTETDMTLEQIAPLAGYSHKESLGAVFKRETGQSPGEYRTEQQKKGKGAREELGEAESN</sequence>
<dbReference type="Pfam" id="PF13377">
    <property type="entry name" value="Peripla_BP_3"/>
    <property type="match status" value="1"/>
</dbReference>
<dbReference type="GO" id="GO:0000976">
    <property type="term" value="F:transcription cis-regulatory region binding"/>
    <property type="evidence" value="ECO:0000318"/>
    <property type="project" value="GO_Central"/>
</dbReference>
<feature type="compositionally biased region" description="Basic and acidic residues" evidence="4">
    <location>
        <begin position="417"/>
        <end position="432"/>
    </location>
</feature>
<dbReference type="eggNOG" id="COG4977">
    <property type="taxonomic scope" value="Bacteria"/>
</dbReference>
<evidence type="ECO:0000313" key="6">
    <source>
        <dbReference type="EMBL" id="CAD72099.1"/>
    </source>
</evidence>
<organism evidence="6 7">
    <name type="scientific">Rhodopirellula baltica (strain DSM 10527 / NCIMB 13988 / SH1)</name>
    <dbReference type="NCBI Taxonomy" id="243090"/>
    <lineage>
        <taxon>Bacteria</taxon>
        <taxon>Pseudomonadati</taxon>
        <taxon>Planctomycetota</taxon>
        <taxon>Planctomycetia</taxon>
        <taxon>Pirellulales</taxon>
        <taxon>Pirellulaceae</taxon>
        <taxon>Rhodopirellula</taxon>
    </lineage>
</organism>
<dbReference type="Proteomes" id="UP000001025">
    <property type="component" value="Chromosome"/>
</dbReference>
<gene>
    <name evidence="6" type="primary">araC</name>
    <name evidence="6" type="ordered locus">RB1454</name>
</gene>
<dbReference type="HOGENOM" id="CLU_042405_1_0_0"/>
<keyword evidence="7" id="KW-1185">Reference proteome</keyword>
<dbReference type="GO" id="GO:0006355">
    <property type="term" value="P:regulation of DNA-templated transcription"/>
    <property type="evidence" value="ECO:0000318"/>
    <property type="project" value="GO_Central"/>
</dbReference>
<dbReference type="EMBL" id="BX294135">
    <property type="protein sequence ID" value="CAD72099.1"/>
    <property type="molecule type" value="Genomic_DNA"/>
</dbReference>